<gene>
    <name evidence="3" type="ORF">J3D65DRAFT_600520</name>
</gene>
<reference evidence="3 4" key="1">
    <citation type="submission" date="2024-04" db="EMBL/GenBank/DDBJ databases">
        <title>Phyllosticta paracitricarpa is synonymous to the EU quarantine fungus P. citricarpa based on phylogenomic analyses.</title>
        <authorList>
            <consortium name="Lawrence Berkeley National Laboratory"/>
            <person name="Van ingen-buijs V.A."/>
            <person name="Van westerhoven A.C."/>
            <person name="Haridas S."/>
            <person name="Skiadas P."/>
            <person name="Martin F."/>
            <person name="Groenewald J.Z."/>
            <person name="Crous P.W."/>
            <person name="Seidl M.F."/>
        </authorList>
    </citation>
    <scope>NUCLEOTIDE SEQUENCE [LARGE SCALE GENOMIC DNA]</scope>
    <source>
        <strain evidence="3 4">CPC 17464</strain>
    </source>
</reference>
<name>A0ABR1M5E7_9PEZI</name>
<feature type="transmembrane region" description="Helical" evidence="2">
    <location>
        <begin position="42"/>
        <end position="60"/>
    </location>
</feature>
<dbReference type="GeneID" id="92030881"/>
<feature type="compositionally biased region" description="Polar residues" evidence="1">
    <location>
        <begin position="409"/>
        <end position="418"/>
    </location>
</feature>
<feature type="transmembrane region" description="Helical" evidence="2">
    <location>
        <begin position="195"/>
        <end position="217"/>
    </location>
</feature>
<comment type="caution">
    <text evidence="3">The sequence shown here is derived from an EMBL/GenBank/DDBJ whole genome shotgun (WGS) entry which is preliminary data.</text>
</comment>
<dbReference type="RefSeq" id="XP_066659110.1">
    <property type="nucleotide sequence ID" value="XM_066797975.1"/>
</dbReference>
<evidence type="ECO:0000313" key="4">
    <source>
        <dbReference type="Proteomes" id="UP001360953"/>
    </source>
</evidence>
<keyword evidence="2" id="KW-0472">Membrane</keyword>
<feature type="transmembrane region" description="Helical" evidence="2">
    <location>
        <begin position="324"/>
        <end position="345"/>
    </location>
</feature>
<protein>
    <submittedName>
        <fullName evidence="3">Uncharacterized protein</fullName>
    </submittedName>
</protein>
<dbReference type="Proteomes" id="UP001360953">
    <property type="component" value="Unassembled WGS sequence"/>
</dbReference>
<evidence type="ECO:0000256" key="2">
    <source>
        <dbReference type="SAM" id="Phobius"/>
    </source>
</evidence>
<keyword evidence="2" id="KW-1133">Transmembrane helix</keyword>
<organism evidence="3 4">
    <name type="scientific">Phyllosticta citribraziliensis</name>
    <dbReference type="NCBI Taxonomy" id="989973"/>
    <lineage>
        <taxon>Eukaryota</taxon>
        <taxon>Fungi</taxon>
        <taxon>Dikarya</taxon>
        <taxon>Ascomycota</taxon>
        <taxon>Pezizomycotina</taxon>
        <taxon>Dothideomycetes</taxon>
        <taxon>Dothideomycetes incertae sedis</taxon>
        <taxon>Botryosphaeriales</taxon>
        <taxon>Phyllostictaceae</taxon>
        <taxon>Phyllosticta</taxon>
    </lineage>
</organism>
<keyword evidence="4" id="KW-1185">Reference proteome</keyword>
<accession>A0ABR1M5E7</accession>
<feature type="region of interest" description="Disordered" evidence="1">
    <location>
        <begin position="409"/>
        <end position="438"/>
    </location>
</feature>
<evidence type="ECO:0000256" key="1">
    <source>
        <dbReference type="SAM" id="MobiDB-lite"/>
    </source>
</evidence>
<proteinExistence type="predicted"/>
<evidence type="ECO:0000313" key="3">
    <source>
        <dbReference type="EMBL" id="KAK7542817.1"/>
    </source>
</evidence>
<keyword evidence="2" id="KW-0812">Transmembrane</keyword>
<dbReference type="EMBL" id="JBBPEH010000002">
    <property type="protein sequence ID" value="KAK7542817.1"/>
    <property type="molecule type" value="Genomic_DNA"/>
</dbReference>
<feature type="transmembrane region" description="Helical" evidence="2">
    <location>
        <begin position="237"/>
        <end position="261"/>
    </location>
</feature>
<sequence length="996" mass="111945">MVAGGWDDFSNNLATDLTPLISLFGEQPTKQFLSESTTLTDIFIFSMAPLGVLTAIISAVRAGGTPSLRAFIGRAQEGGANVEIELCSSTSRDVCEMYNNGGISRVLGRPKIIELVQDTRATNDEFYNGGSAGLYSFKDYVQKDRGQSDWKETTLDNSLRYRKNFGTEKASAALPSGFAPNPNLSLNIGIKKPPFLWFIVAALCGFLLQSAVMVFAALTTYRLRDQFKKDDAYVADYAFPCTLIGTVLLALGVGLCAYVVTKTSKQRVFRKQPDCSCRLFWIQPGNQIIGDQVFDSFAFSESIEKPMTEYTTKWKETQRKNKQVSILVWSAISLSICGFVLQFLGLRALHSSVSVAQLGVMIVMSAVRAGLRTRRMDIEDSPMSQDPEFYEGHELDWVAFEMGRKEIRSSLSCQSPADTKSGDGSPKRGYSSSSGLQSEQQDTLLFQVAGFPKLGGIEVYKEPVHHDWQWSYDSQSMVEIQRVSIVNEECESTVELLSGLIFNNLNKRDVHVGESERERLVKDCRMDLQKTKVKDIPRLLPRIFLWRTRLSGMTSNWEEKHAPVRKTAMDLKKAIEDTAAAIFDCNVQDQSPTLFKENWKDVHTIFWPVECQIVDSNHAGHCDKKSLNDKINLKVARSIFGDGWITPSSDLEALLSMWVWSLRSLFRTDFKSPEDCSKYNPEQLQCYRIFSPESDDVEGGLGVWLDHRSIHFGNKRFCPNTPRFEPTFCRTSDGIPCWIFRCNSLEDWNPTQPENNDLVLTSYIYGSAMRTCAQEIYAIFIKAVLQAVQEIGGETKVKDSNELVFSNTNVERICDAFTGAGLGNYRNSLDCIIPALYSRQLLPPQRMISTVRCLGERCQVEGNYEKAVHSLLWVYRQSIRPIRRPESKGSAARDSAAQENSSCASPCDIRFELQCSVFALCQCFLQQVITGGKNGALYHIRDMLEDNIGSPKIFKMIAVYARICVRILKARKVDTGLEDVERILQKGNSRTANEPL</sequence>